<accession>A0ACD3A861</accession>
<keyword evidence="2" id="KW-1185">Reference proteome</keyword>
<sequence length="307" mass="34078">MASPTDFRFTAGPQLIGYLLNSTLYGALTVQVYLYYMAFPRDQLLTKCLVYVLFLLETVQTVMILRDGFVIFVGGLSNPALLDNVELNWFSVPALTGIVGFCVQMFFTCRIYALSRSWYVPFFVCLLSLAPLITAIMSGVQSFRMKYMTRVEKGSLLQMNIWLISSAACDLTIAVVMTYYLSRYKSNVRKTKALLRKLMRLTLETGSLTASVALIDVVLFMTVRGKYLYVTPSIILAKLYSNTTLAILNSRFTIAGGRDDPQETTGLVEIQFASGPQTSLGGGGAFADRMAQRRSTVTDSRVGDLAM</sequence>
<reference evidence="1 2" key="1">
    <citation type="journal article" date="2019" name="Nat. Ecol. Evol.">
        <title>Megaphylogeny resolves global patterns of mushroom evolution.</title>
        <authorList>
            <person name="Varga T."/>
            <person name="Krizsan K."/>
            <person name="Foldi C."/>
            <person name="Dima B."/>
            <person name="Sanchez-Garcia M."/>
            <person name="Sanchez-Ramirez S."/>
            <person name="Szollosi G.J."/>
            <person name="Szarkandi J.G."/>
            <person name="Papp V."/>
            <person name="Albert L."/>
            <person name="Andreopoulos W."/>
            <person name="Angelini C."/>
            <person name="Antonin V."/>
            <person name="Barry K.W."/>
            <person name="Bougher N.L."/>
            <person name="Buchanan P."/>
            <person name="Buyck B."/>
            <person name="Bense V."/>
            <person name="Catcheside P."/>
            <person name="Chovatia M."/>
            <person name="Cooper J."/>
            <person name="Damon W."/>
            <person name="Desjardin D."/>
            <person name="Finy P."/>
            <person name="Geml J."/>
            <person name="Haridas S."/>
            <person name="Hughes K."/>
            <person name="Justo A."/>
            <person name="Karasinski D."/>
            <person name="Kautmanova I."/>
            <person name="Kiss B."/>
            <person name="Kocsube S."/>
            <person name="Kotiranta H."/>
            <person name="LaButti K.M."/>
            <person name="Lechner B.E."/>
            <person name="Liimatainen K."/>
            <person name="Lipzen A."/>
            <person name="Lukacs Z."/>
            <person name="Mihaltcheva S."/>
            <person name="Morgado L.N."/>
            <person name="Niskanen T."/>
            <person name="Noordeloos M.E."/>
            <person name="Ohm R.A."/>
            <person name="Ortiz-Santana B."/>
            <person name="Ovrebo C."/>
            <person name="Racz N."/>
            <person name="Riley R."/>
            <person name="Savchenko A."/>
            <person name="Shiryaev A."/>
            <person name="Soop K."/>
            <person name="Spirin V."/>
            <person name="Szebenyi C."/>
            <person name="Tomsovsky M."/>
            <person name="Tulloss R.E."/>
            <person name="Uehling J."/>
            <person name="Grigoriev I.V."/>
            <person name="Vagvolgyi C."/>
            <person name="Papp T."/>
            <person name="Martin F.M."/>
            <person name="Miettinen O."/>
            <person name="Hibbett D.S."/>
            <person name="Nagy L.G."/>
        </authorList>
    </citation>
    <scope>NUCLEOTIDE SEQUENCE [LARGE SCALE GENOMIC DNA]</scope>
    <source>
        <strain evidence="1 2">NL-1719</strain>
    </source>
</reference>
<evidence type="ECO:0000313" key="1">
    <source>
        <dbReference type="EMBL" id="TFK61595.1"/>
    </source>
</evidence>
<organism evidence="1 2">
    <name type="scientific">Pluteus cervinus</name>
    <dbReference type="NCBI Taxonomy" id="181527"/>
    <lineage>
        <taxon>Eukaryota</taxon>
        <taxon>Fungi</taxon>
        <taxon>Dikarya</taxon>
        <taxon>Basidiomycota</taxon>
        <taxon>Agaricomycotina</taxon>
        <taxon>Agaricomycetes</taxon>
        <taxon>Agaricomycetidae</taxon>
        <taxon>Agaricales</taxon>
        <taxon>Pluteineae</taxon>
        <taxon>Pluteaceae</taxon>
        <taxon>Pluteus</taxon>
    </lineage>
</organism>
<gene>
    <name evidence="1" type="ORF">BDN72DRAFT_435780</name>
</gene>
<dbReference type="EMBL" id="ML208645">
    <property type="protein sequence ID" value="TFK61595.1"/>
    <property type="molecule type" value="Genomic_DNA"/>
</dbReference>
<proteinExistence type="predicted"/>
<evidence type="ECO:0000313" key="2">
    <source>
        <dbReference type="Proteomes" id="UP000308600"/>
    </source>
</evidence>
<name>A0ACD3A861_9AGAR</name>
<protein>
    <submittedName>
        <fullName evidence="1">Uncharacterized protein</fullName>
    </submittedName>
</protein>
<dbReference type="Proteomes" id="UP000308600">
    <property type="component" value="Unassembled WGS sequence"/>
</dbReference>